<protein>
    <submittedName>
        <fullName evidence="1">Uncharacterized protein</fullName>
    </submittedName>
</protein>
<reference evidence="1" key="2">
    <citation type="journal article" date="2016" name="Fungal Biol.">
        <title>Ochratoxin A production by Penicillium thymicola.</title>
        <authorList>
            <person name="Nguyen H.D.T."/>
            <person name="McMullin D.R."/>
            <person name="Ponomareva E."/>
            <person name="Riley R."/>
            <person name="Pomraning K.R."/>
            <person name="Baker S.E."/>
            <person name="Seifert K.A."/>
        </authorList>
    </citation>
    <scope>NUCLEOTIDE SEQUENCE</scope>
    <source>
        <strain evidence="1">DAOM 180753</strain>
    </source>
</reference>
<name>A0AAI9TSP6_PENTH</name>
<dbReference type="EMBL" id="LACB01000012">
    <property type="protein sequence ID" value="KAJ9492426.1"/>
    <property type="molecule type" value="Genomic_DNA"/>
</dbReference>
<reference evidence="1" key="1">
    <citation type="submission" date="2015-06" db="EMBL/GenBank/DDBJ databases">
        <authorList>
            <person name="Nguyen H."/>
        </authorList>
    </citation>
    <scope>NUCLEOTIDE SEQUENCE</scope>
    <source>
        <strain evidence="1">DAOM 180753</strain>
    </source>
</reference>
<sequence>MLSFKSGNQRGPCWSLPWRSVMKTSCTFTWQSSIGRRKRSTPSARTRSRKVNMLINMTEGRINKSRSSLVPRISDSLIQPSRPKIMQRNSVASFMRLFDRARDKLNTF</sequence>
<evidence type="ECO:0000313" key="2">
    <source>
        <dbReference type="Proteomes" id="UP001227192"/>
    </source>
</evidence>
<evidence type="ECO:0000313" key="1">
    <source>
        <dbReference type="EMBL" id="KAJ9492426.1"/>
    </source>
</evidence>
<dbReference type="AlphaFoldDB" id="A0AAI9TSP6"/>
<accession>A0AAI9TSP6</accession>
<keyword evidence="2" id="KW-1185">Reference proteome</keyword>
<dbReference type="Proteomes" id="UP001227192">
    <property type="component" value="Unassembled WGS sequence"/>
</dbReference>
<gene>
    <name evidence="1" type="ORF">VN97_g834</name>
</gene>
<proteinExistence type="predicted"/>
<comment type="caution">
    <text evidence="1">The sequence shown here is derived from an EMBL/GenBank/DDBJ whole genome shotgun (WGS) entry which is preliminary data.</text>
</comment>
<organism evidence="1 2">
    <name type="scientific">Penicillium thymicola</name>
    <dbReference type="NCBI Taxonomy" id="293382"/>
    <lineage>
        <taxon>Eukaryota</taxon>
        <taxon>Fungi</taxon>
        <taxon>Dikarya</taxon>
        <taxon>Ascomycota</taxon>
        <taxon>Pezizomycotina</taxon>
        <taxon>Eurotiomycetes</taxon>
        <taxon>Eurotiomycetidae</taxon>
        <taxon>Eurotiales</taxon>
        <taxon>Aspergillaceae</taxon>
        <taxon>Penicillium</taxon>
    </lineage>
</organism>